<name>A0ABN1PKV4_9ACTN</name>
<accession>A0ABN1PKV4</accession>
<comment type="caution">
    <text evidence="2">The sequence shown here is derived from an EMBL/GenBank/DDBJ whole genome shotgun (WGS) entry which is preliminary data.</text>
</comment>
<evidence type="ECO:0000313" key="3">
    <source>
        <dbReference type="Proteomes" id="UP001501005"/>
    </source>
</evidence>
<evidence type="ECO:0000256" key="1">
    <source>
        <dbReference type="SAM" id="MobiDB-lite"/>
    </source>
</evidence>
<proteinExistence type="predicted"/>
<reference evidence="2 3" key="1">
    <citation type="journal article" date="2019" name="Int. J. Syst. Evol. Microbiol.">
        <title>The Global Catalogue of Microorganisms (GCM) 10K type strain sequencing project: providing services to taxonomists for standard genome sequencing and annotation.</title>
        <authorList>
            <consortium name="The Broad Institute Genomics Platform"/>
            <consortium name="The Broad Institute Genome Sequencing Center for Infectious Disease"/>
            <person name="Wu L."/>
            <person name="Ma J."/>
        </authorList>
    </citation>
    <scope>NUCLEOTIDE SEQUENCE [LARGE SCALE GENOMIC DNA]</scope>
    <source>
        <strain evidence="2 3">JCM 10673</strain>
    </source>
</reference>
<organism evidence="2 3">
    <name type="scientific">Streptomyces thermoalcalitolerans</name>
    <dbReference type="NCBI Taxonomy" id="65605"/>
    <lineage>
        <taxon>Bacteria</taxon>
        <taxon>Bacillati</taxon>
        <taxon>Actinomycetota</taxon>
        <taxon>Actinomycetes</taxon>
        <taxon>Kitasatosporales</taxon>
        <taxon>Streptomycetaceae</taxon>
        <taxon>Streptomyces</taxon>
    </lineage>
</organism>
<feature type="region of interest" description="Disordered" evidence="1">
    <location>
        <begin position="1"/>
        <end position="20"/>
    </location>
</feature>
<dbReference type="Proteomes" id="UP001501005">
    <property type="component" value="Unassembled WGS sequence"/>
</dbReference>
<sequence length="72" mass="7695">MTDTARERMKPLLPGLDGLADRLLPGSDFPGTPCRCVDRLYAPERPGPGDGRPRADDPRPARAGCPIKPAVS</sequence>
<feature type="compositionally biased region" description="Basic and acidic residues" evidence="1">
    <location>
        <begin position="1"/>
        <end position="10"/>
    </location>
</feature>
<keyword evidence="3" id="KW-1185">Reference proteome</keyword>
<gene>
    <name evidence="2" type="ORF">GCM10009549_52730</name>
</gene>
<dbReference type="EMBL" id="BAAAHG010000066">
    <property type="protein sequence ID" value="GAA0929699.1"/>
    <property type="molecule type" value="Genomic_DNA"/>
</dbReference>
<protein>
    <submittedName>
        <fullName evidence="2">Uncharacterized protein</fullName>
    </submittedName>
</protein>
<evidence type="ECO:0000313" key="2">
    <source>
        <dbReference type="EMBL" id="GAA0929699.1"/>
    </source>
</evidence>
<feature type="region of interest" description="Disordered" evidence="1">
    <location>
        <begin position="40"/>
        <end position="72"/>
    </location>
</feature>
<feature type="compositionally biased region" description="Basic and acidic residues" evidence="1">
    <location>
        <begin position="51"/>
        <end position="60"/>
    </location>
</feature>